<dbReference type="CDD" id="cd05242">
    <property type="entry name" value="SDR_a8"/>
    <property type="match status" value="1"/>
</dbReference>
<dbReference type="AlphaFoldDB" id="A0A428N247"/>
<dbReference type="Pfam" id="PF01370">
    <property type="entry name" value="Epimerase"/>
    <property type="match status" value="1"/>
</dbReference>
<dbReference type="Proteomes" id="UP000275076">
    <property type="component" value="Unassembled WGS sequence"/>
</dbReference>
<gene>
    <name evidence="4" type="ORF">D7Z54_15445</name>
</gene>
<dbReference type="Gene3D" id="3.40.50.720">
    <property type="entry name" value="NAD(P)-binding Rossmann-like Domain"/>
    <property type="match status" value="1"/>
</dbReference>
<dbReference type="OrthoDB" id="9801773at2"/>
<dbReference type="InterPro" id="IPR013549">
    <property type="entry name" value="DUF1731"/>
</dbReference>
<evidence type="ECO:0000259" key="2">
    <source>
        <dbReference type="Pfam" id="PF01370"/>
    </source>
</evidence>
<dbReference type="InterPro" id="IPR001509">
    <property type="entry name" value="Epimerase_deHydtase"/>
</dbReference>
<evidence type="ECO:0000256" key="1">
    <source>
        <dbReference type="ARBA" id="ARBA00009353"/>
    </source>
</evidence>
<feature type="domain" description="NAD-dependent epimerase/dehydratase" evidence="2">
    <location>
        <begin position="3"/>
        <end position="225"/>
    </location>
</feature>
<dbReference type="InterPro" id="IPR036291">
    <property type="entry name" value="NAD(P)-bd_dom_sf"/>
</dbReference>
<accession>A0A428N247</accession>
<dbReference type="PANTHER" id="PTHR11092">
    <property type="entry name" value="SUGAR NUCLEOTIDE EPIMERASE RELATED"/>
    <property type="match status" value="1"/>
</dbReference>
<name>A0A428N247_9BACI</name>
<comment type="caution">
    <text evidence="4">The sequence shown here is derived from an EMBL/GenBank/DDBJ whole genome shotgun (WGS) entry which is preliminary data.</text>
</comment>
<dbReference type="Pfam" id="PF08338">
    <property type="entry name" value="DUF1731"/>
    <property type="match status" value="1"/>
</dbReference>
<dbReference type="SUPFAM" id="SSF51735">
    <property type="entry name" value="NAD(P)-binding Rossmann-fold domains"/>
    <property type="match status" value="1"/>
</dbReference>
<evidence type="ECO:0000313" key="5">
    <source>
        <dbReference type="Proteomes" id="UP000275076"/>
    </source>
</evidence>
<feature type="domain" description="DUF1731" evidence="3">
    <location>
        <begin position="252"/>
        <end position="298"/>
    </location>
</feature>
<evidence type="ECO:0000313" key="4">
    <source>
        <dbReference type="EMBL" id="RSL32545.1"/>
    </source>
</evidence>
<sequence>MNIVITGGTGLIGSTLTGYLTEQGHHVYILTRNCKNQQNKENISFVPWLTTDHYPEKELPNIDAIVNLAGSSINKRWTSKHKKAILNSRIQATQEVKRMISEMNKKPDVFINASAIGYYGISKQIVFTEDSLPQNRDFLQDVCERWEKEASKVEEMGIRTVYARFGLILDERKGALPKIMLPYKMFAGGTIGSGNQWYSWVHLRDVIQMLVFAIRHQEVHGAINVTAPQPERMKDFGKKLGHAMNRPHWAPVPAVLLKNVLGDMSQLVLKGQKVLPDKLISLGYSFTYPTLDEALQDLIKS</sequence>
<reference evidence="4 5" key="1">
    <citation type="submission" date="2018-10" db="EMBL/GenBank/DDBJ databases">
        <title>Draft genome sequence of Bacillus salarius IM0101, isolated from a hypersaline soil in Inner Mongolia, China.</title>
        <authorList>
            <person name="Yamprayoonswat W."/>
            <person name="Boonvisut S."/>
            <person name="Jumpathong W."/>
            <person name="Sittihan S."/>
            <person name="Ruangsuj P."/>
            <person name="Wanthongcharoen S."/>
            <person name="Thongpramul N."/>
            <person name="Pimmason S."/>
            <person name="Yu B."/>
            <person name="Yasawong M."/>
        </authorList>
    </citation>
    <scope>NUCLEOTIDE SEQUENCE [LARGE SCALE GENOMIC DNA]</scope>
    <source>
        <strain evidence="4 5">IM0101</strain>
    </source>
</reference>
<protein>
    <submittedName>
        <fullName evidence="4">TIGR01777 family protein</fullName>
    </submittedName>
</protein>
<dbReference type="EMBL" id="RBVX01000014">
    <property type="protein sequence ID" value="RSL32545.1"/>
    <property type="molecule type" value="Genomic_DNA"/>
</dbReference>
<organism evidence="4 5">
    <name type="scientific">Salibacterium salarium</name>
    <dbReference type="NCBI Taxonomy" id="284579"/>
    <lineage>
        <taxon>Bacteria</taxon>
        <taxon>Bacillati</taxon>
        <taxon>Bacillota</taxon>
        <taxon>Bacilli</taxon>
        <taxon>Bacillales</taxon>
        <taxon>Bacillaceae</taxon>
    </lineage>
</organism>
<dbReference type="RefSeq" id="WP_125556758.1">
    <property type="nucleotide sequence ID" value="NZ_RBVX01000014.1"/>
</dbReference>
<dbReference type="PANTHER" id="PTHR11092:SF0">
    <property type="entry name" value="EPIMERASE FAMILY PROTEIN SDR39U1"/>
    <property type="match status" value="1"/>
</dbReference>
<evidence type="ECO:0000259" key="3">
    <source>
        <dbReference type="Pfam" id="PF08338"/>
    </source>
</evidence>
<comment type="similarity">
    <text evidence="1">Belongs to the NAD(P)-dependent epimerase/dehydratase family. SDR39U1 subfamily.</text>
</comment>
<dbReference type="InterPro" id="IPR010099">
    <property type="entry name" value="SDR39U1"/>
</dbReference>
<proteinExistence type="inferred from homology"/>
<dbReference type="NCBIfam" id="TIGR01777">
    <property type="entry name" value="yfcH"/>
    <property type="match status" value="1"/>
</dbReference>
<keyword evidence="5" id="KW-1185">Reference proteome</keyword>